<dbReference type="EMBL" id="AXCN02001615">
    <property type="status" value="NOT_ANNOTATED_CDS"/>
    <property type="molecule type" value="Genomic_DNA"/>
</dbReference>
<feature type="compositionally biased region" description="Basic and acidic residues" evidence="1">
    <location>
        <begin position="169"/>
        <end position="184"/>
    </location>
</feature>
<dbReference type="Proteomes" id="UP000075886">
    <property type="component" value="Unassembled WGS sequence"/>
</dbReference>
<feature type="region of interest" description="Disordered" evidence="1">
    <location>
        <begin position="169"/>
        <end position="208"/>
    </location>
</feature>
<proteinExistence type="predicted"/>
<feature type="region of interest" description="Disordered" evidence="1">
    <location>
        <begin position="1"/>
        <end position="26"/>
    </location>
</feature>
<organism evidence="2 3">
    <name type="scientific">Anopheles farauti</name>
    <dbReference type="NCBI Taxonomy" id="69004"/>
    <lineage>
        <taxon>Eukaryota</taxon>
        <taxon>Metazoa</taxon>
        <taxon>Ecdysozoa</taxon>
        <taxon>Arthropoda</taxon>
        <taxon>Hexapoda</taxon>
        <taxon>Insecta</taxon>
        <taxon>Pterygota</taxon>
        <taxon>Neoptera</taxon>
        <taxon>Endopterygota</taxon>
        <taxon>Diptera</taxon>
        <taxon>Nematocera</taxon>
        <taxon>Culicoidea</taxon>
        <taxon>Culicidae</taxon>
        <taxon>Anophelinae</taxon>
        <taxon>Anopheles</taxon>
    </lineage>
</organism>
<dbReference type="AlphaFoldDB" id="A0A182QEL3"/>
<keyword evidence="3" id="KW-1185">Reference proteome</keyword>
<evidence type="ECO:0000313" key="3">
    <source>
        <dbReference type="Proteomes" id="UP000075886"/>
    </source>
</evidence>
<sequence length="208" mass="22320">MVAHSSRPAGGGTGTGTGGSGKSSINTNSYDYEAPVQPIVVTANCANGSTNTGNNIINKATTVSSSNHRSQRGVVNCFPRFIFLRNMFILLVVVSSLLVSTTDAVISSRAGAEGGEDTDTGAWRTCALSKRRKSIFDFNFLHLPVDWWSDSDSVVFLLQMIYTDTAIQKPKDTPRRSQQSRELRPATILGGSTHLPCPGLHSLRSGET</sequence>
<dbReference type="EnsemblMetazoa" id="AFAF008577-RA">
    <property type="protein sequence ID" value="AFAF008577-PA"/>
    <property type="gene ID" value="AFAF008577"/>
</dbReference>
<evidence type="ECO:0000256" key="1">
    <source>
        <dbReference type="SAM" id="MobiDB-lite"/>
    </source>
</evidence>
<reference evidence="3" key="1">
    <citation type="submission" date="2014-01" db="EMBL/GenBank/DDBJ databases">
        <title>The Genome Sequence of Anopheles farauti FAR1 (V2).</title>
        <authorList>
            <consortium name="The Broad Institute Genomics Platform"/>
            <person name="Neafsey D.E."/>
            <person name="Besansky N."/>
            <person name="Howell P."/>
            <person name="Walton C."/>
            <person name="Young S.K."/>
            <person name="Zeng Q."/>
            <person name="Gargeya S."/>
            <person name="Fitzgerald M."/>
            <person name="Haas B."/>
            <person name="Abouelleil A."/>
            <person name="Allen A.W."/>
            <person name="Alvarado L."/>
            <person name="Arachchi H.M."/>
            <person name="Berlin A.M."/>
            <person name="Chapman S.B."/>
            <person name="Gainer-Dewar J."/>
            <person name="Goldberg J."/>
            <person name="Griggs A."/>
            <person name="Gujja S."/>
            <person name="Hansen M."/>
            <person name="Howarth C."/>
            <person name="Imamovic A."/>
            <person name="Ireland A."/>
            <person name="Larimer J."/>
            <person name="McCowan C."/>
            <person name="Murphy C."/>
            <person name="Pearson M."/>
            <person name="Poon T.W."/>
            <person name="Priest M."/>
            <person name="Roberts A."/>
            <person name="Saif S."/>
            <person name="Shea T."/>
            <person name="Sisk P."/>
            <person name="Sykes S."/>
            <person name="Wortman J."/>
            <person name="Nusbaum C."/>
            <person name="Birren B."/>
        </authorList>
    </citation>
    <scope>NUCLEOTIDE SEQUENCE [LARGE SCALE GENOMIC DNA]</scope>
    <source>
        <strain evidence="3">FAR1</strain>
    </source>
</reference>
<name>A0A182QEL3_9DIPT</name>
<evidence type="ECO:0000313" key="2">
    <source>
        <dbReference type="EnsemblMetazoa" id="AFAF008577-PA"/>
    </source>
</evidence>
<reference evidence="2" key="2">
    <citation type="submission" date="2020-05" db="UniProtKB">
        <authorList>
            <consortium name="EnsemblMetazoa"/>
        </authorList>
    </citation>
    <scope>IDENTIFICATION</scope>
    <source>
        <strain evidence="2">FAR1</strain>
    </source>
</reference>
<dbReference type="VEuPathDB" id="VectorBase:AFAF008577"/>
<accession>A0A182QEL3</accession>
<feature type="compositionally biased region" description="Gly residues" evidence="1">
    <location>
        <begin position="9"/>
        <end position="21"/>
    </location>
</feature>
<protein>
    <submittedName>
        <fullName evidence="2">Uncharacterized protein</fullName>
    </submittedName>
</protein>